<dbReference type="GO" id="GO:0009252">
    <property type="term" value="P:peptidoglycan biosynthetic process"/>
    <property type="evidence" value="ECO:0007669"/>
    <property type="project" value="UniProtKB-KW"/>
</dbReference>
<evidence type="ECO:0000256" key="14">
    <source>
        <dbReference type="ARBA" id="ARBA00032370"/>
    </source>
</evidence>
<evidence type="ECO:0000256" key="1">
    <source>
        <dbReference type="ARBA" id="ARBA00004651"/>
    </source>
</evidence>
<feature type="transmembrane region" description="Helical" evidence="17">
    <location>
        <begin position="319"/>
        <end position="342"/>
    </location>
</feature>
<dbReference type="PANTHER" id="PTHR30474:SF2">
    <property type="entry name" value="PEPTIDOGLYCAN GLYCOSYLTRANSFERASE FTSW-RELATED"/>
    <property type="match status" value="1"/>
</dbReference>
<accession>A0A381NLC3</accession>
<dbReference type="EC" id="2.4.99.28" evidence="15"/>
<evidence type="ECO:0000256" key="17">
    <source>
        <dbReference type="SAM" id="Phobius"/>
    </source>
</evidence>
<evidence type="ECO:0000256" key="11">
    <source>
        <dbReference type="ARBA" id="ARBA00023136"/>
    </source>
</evidence>
<keyword evidence="3" id="KW-1003">Cell membrane</keyword>
<keyword evidence="11 17" id="KW-0472">Membrane</keyword>
<feature type="transmembrane region" description="Helical" evidence="17">
    <location>
        <begin position="153"/>
        <end position="170"/>
    </location>
</feature>
<comment type="catalytic activity">
    <reaction evidence="16">
        <text>[GlcNAc-(1-&gt;4)-Mur2Ac(oyl-L-Ala-gamma-D-Glu-L-Lys-D-Ala-D-Ala)](n)-di-trans,octa-cis-undecaprenyl diphosphate + beta-D-GlcNAc-(1-&gt;4)-Mur2Ac(oyl-L-Ala-gamma-D-Glu-L-Lys-D-Ala-D-Ala)-di-trans,octa-cis-undecaprenyl diphosphate = [GlcNAc-(1-&gt;4)-Mur2Ac(oyl-L-Ala-gamma-D-Glu-L-Lys-D-Ala-D-Ala)](n+1)-di-trans,octa-cis-undecaprenyl diphosphate + di-trans,octa-cis-undecaprenyl diphosphate + H(+)</text>
        <dbReference type="Rhea" id="RHEA:23708"/>
        <dbReference type="Rhea" id="RHEA-COMP:9602"/>
        <dbReference type="Rhea" id="RHEA-COMP:9603"/>
        <dbReference type="ChEBI" id="CHEBI:15378"/>
        <dbReference type="ChEBI" id="CHEBI:58405"/>
        <dbReference type="ChEBI" id="CHEBI:60033"/>
        <dbReference type="ChEBI" id="CHEBI:78435"/>
        <dbReference type="EC" id="2.4.99.28"/>
    </reaction>
</comment>
<dbReference type="GO" id="GO:0015648">
    <property type="term" value="F:lipid-linked peptidoglycan transporter activity"/>
    <property type="evidence" value="ECO:0007669"/>
    <property type="project" value="TreeGrafter"/>
</dbReference>
<keyword evidence="5" id="KW-0328">Glycosyltransferase</keyword>
<keyword evidence="6" id="KW-0808">Transferase</keyword>
<feature type="transmembrane region" description="Helical" evidence="17">
    <location>
        <begin position="176"/>
        <end position="193"/>
    </location>
</feature>
<protein>
    <recommendedName>
        <fullName evidence="15">peptidoglycan glycosyltransferase</fullName>
        <ecNumber evidence="15">2.4.99.28</ecNumber>
    </recommendedName>
    <alternativeName>
        <fullName evidence="14">Peptidoglycan polymerase</fullName>
    </alternativeName>
</protein>
<evidence type="ECO:0000313" key="18">
    <source>
        <dbReference type="EMBL" id="SUZ55159.1"/>
    </source>
</evidence>
<dbReference type="Pfam" id="PF01098">
    <property type="entry name" value="FTSW_RODA_SPOVE"/>
    <property type="match status" value="1"/>
</dbReference>
<feature type="transmembrane region" description="Helical" evidence="17">
    <location>
        <begin position="198"/>
        <end position="216"/>
    </location>
</feature>
<dbReference type="AlphaFoldDB" id="A0A381NLC3"/>
<dbReference type="NCBIfam" id="TIGR02614">
    <property type="entry name" value="ftsW"/>
    <property type="match status" value="1"/>
</dbReference>
<dbReference type="GO" id="GO:0071555">
    <property type="term" value="P:cell wall organization"/>
    <property type="evidence" value="ECO:0007669"/>
    <property type="project" value="UniProtKB-KW"/>
</dbReference>
<gene>
    <name evidence="18" type="ORF">METZ01_LOCUS8013</name>
</gene>
<evidence type="ECO:0000256" key="3">
    <source>
        <dbReference type="ARBA" id="ARBA00022475"/>
    </source>
</evidence>
<comment type="subcellular location">
    <subcellularLocation>
        <location evidence="1">Cell membrane</location>
        <topology evidence="1">Multi-pass membrane protein</topology>
    </subcellularLocation>
</comment>
<proteinExistence type="predicted"/>
<dbReference type="GO" id="GO:0008360">
    <property type="term" value="P:regulation of cell shape"/>
    <property type="evidence" value="ECO:0007669"/>
    <property type="project" value="UniProtKB-KW"/>
</dbReference>
<dbReference type="GO" id="GO:0008955">
    <property type="term" value="F:peptidoglycan glycosyltransferase activity"/>
    <property type="evidence" value="ECO:0007669"/>
    <property type="project" value="UniProtKB-EC"/>
</dbReference>
<keyword evidence="8" id="KW-0133">Cell shape</keyword>
<dbReference type="GO" id="GO:0032153">
    <property type="term" value="C:cell division site"/>
    <property type="evidence" value="ECO:0007669"/>
    <property type="project" value="TreeGrafter"/>
</dbReference>
<dbReference type="EMBL" id="UINC01000431">
    <property type="protein sequence ID" value="SUZ55159.1"/>
    <property type="molecule type" value="Genomic_DNA"/>
</dbReference>
<keyword evidence="10 17" id="KW-1133">Transmembrane helix</keyword>
<dbReference type="InterPro" id="IPR001182">
    <property type="entry name" value="FtsW/RodA"/>
</dbReference>
<feature type="transmembrane region" description="Helical" evidence="17">
    <location>
        <begin position="59"/>
        <end position="76"/>
    </location>
</feature>
<evidence type="ECO:0000256" key="4">
    <source>
        <dbReference type="ARBA" id="ARBA00022618"/>
    </source>
</evidence>
<sequence>MNQPFSKKKRFSFFENIDNLFVVSVALLLMGGMVMMTSASMPVAARNFADPFHYFYKQGFAACLGLIVGFLFFLIPTNFWEKLGILTALIAIGLLALVYIPGMGLEANGAIRWVDIGPLPTIQVIDPARFLLIIYIAGYCFRQQKQVEMTFLSLIKLMIFILPACILLLLQPDFGSTVVLLAIVASLFFVAGFKFRYFFVLLLSLASVFWLLVYKVQYRLDRITSFLDPWADPLGDSYQLVNSLIAIGSGGWFGVGLGESMQKLGYLPEAHTDFIFAVIAEELGLIGVVLIIGIYALLIWRIFSISLHAMKHNRVFQGYFAFSVGIWITAQVVVNIGVNMGVLPTKGLILPLISYGSNAMTMTLITLFIVLKIGCENPVIKANRRI</sequence>
<organism evidence="18">
    <name type="scientific">marine metagenome</name>
    <dbReference type="NCBI Taxonomy" id="408172"/>
    <lineage>
        <taxon>unclassified sequences</taxon>
        <taxon>metagenomes</taxon>
        <taxon>ecological metagenomes</taxon>
    </lineage>
</organism>
<dbReference type="GO" id="GO:0051301">
    <property type="term" value="P:cell division"/>
    <property type="evidence" value="ECO:0007669"/>
    <property type="project" value="UniProtKB-KW"/>
</dbReference>
<comment type="pathway">
    <text evidence="2">Cell wall biogenesis; peptidoglycan biosynthesis.</text>
</comment>
<keyword evidence="13" id="KW-0961">Cell wall biogenesis/degradation</keyword>
<evidence type="ECO:0000256" key="13">
    <source>
        <dbReference type="ARBA" id="ARBA00023316"/>
    </source>
</evidence>
<evidence type="ECO:0000256" key="15">
    <source>
        <dbReference type="ARBA" id="ARBA00044770"/>
    </source>
</evidence>
<keyword evidence="9" id="KW-0573">Peptidoglycan synthesis</keyword>
<feature type="transmembrane region" description="Helical" evidence="17">
    <location>
        <begin position="348"/>
        <end position="371"/>
    </location>
</feature>
<evidence type="ECO:0000256" key="7">
    <source>
        <dbReference type="ARBA" id="ARBA00022692"/>
    </source>
</evidence>
<evidence type="ECO:0000256" key="10">
    <source>
        <dbReference type="ARBA" id="ARBA00022989"/>
    </source>
</evidence>
<keyword evidence="7 17" id="KW-0812">Transmembrane</keyword>
<keyword evidence="4" id="KW-0132">Cell division</keyword>
<feature type="transmembrane region" description="Helical" evidence="17">
    <location>
        <begin position="122"/>
        <end position="141"/>
    </location>
</feature>
<evidence type="ECO:0000256" key="6">
    <source>
        <dbReference type="ARBA" id="ARBA00022679"/>
    </source>
</evidence>
<feature type="transmembrane region" description="Helical" evidence="17">
    <location>
        <begin position="274"/>
        <end position="298"/>
    </location>
</feature>
<evidence type="ECO:0000256" key="9">
    <source>
        <dbReference type="ARBA" id="ARBA00022984"/>
    </source>
</evidence>
<dbReference type="PANTHER" id="PTHR30474">
    <property type="entry name" value="CELL CYCLE PROTEIN"/>
    <property type="match status" value="1"/>
</dbReference>
<feature type="transmembrane region" description="Helical" evidence="17">
    <location>
        <begin position="83"/>
        <end position="102"/>
    </location>
</feature>
<evidence type="ECO:0000256" key="12">
    <source>
        <dbReference type="ARBA" id="ARBA00023306"/>
    </source>
</evidence>
<evidence type="ECO:0000256" key="2">
    <source>
        <dbReference type="ARBA" id="ARBA00004752"/>
    </source>
</evidence>
<evidence type="ECO:0000256" key="5">
    <source>
        <dbReference type="ARBA" id="ARBA00022676"/>
    </source>
</evidence>
<evidence type="ECO:0000256" key="8">
    <source>
        <dbReference type="ARBA" id="ARBA00022960"/>
    </source>
</evidence>
<reference evidence="18" key="1">
    <citation type="submission" date="2018-05" db="EMBL/GenBank/DDBJ databases">
        <authorList>
            <person name="Lanie J.A."/>
            <person name="Ng W.-L."/>
            <person name="Kazmierczak K.M."/>
            <person name="Andrzejewski T.M."/>
            <person name="Davidsen T.M."/>
            <person name="Wayne K.J."/>
            <person name="Tettelin H."/>
            <person name="Glass J.I."/>
            <person name="Rusch D."/>
            <person name="Podicherti R."/>
            <person name="Tsui H.-C.T."/>
            <person name="Winkler M.E."/>
        </authorList>
    </citation>
    <scope>NUCLEOTIDE SEQUENCE</scope>
</reference>
<dbReference type="InterPro" id="IPR013437">
    <property type="entry name" value="FtsW"/>
</dbReference>
<dbReference type="GO" id="GO:0005886">
    <property type="term" value="C:plasma membrane"/>
    <property type="evidence" value="ECO:0007669"/>
    <property type="project" value="UniProtKB-SubCell"/>
</dbReference>
<keyword evidence="12" id="KW-0131">Cell cycle</keyword>
<evidence type="ECO:0000256" key="16">
    <source>
        <dbReference type="ARBA" id="ARBA00049902"/>
    </source>
</evidence>
<name>A0A381NLC3_9ZZZZ</name>